<dbReference type="InParanoid" id="A0A7N2M4I4"/>
<dbReference type="Pfam" id="PF14111">
    <property type="entry name" value="DUF4283"/>
    <property type="match status" value="1"/>
</dbReference>
<dbReference type="AlphaFoldDB" id="A0A7N2M4I4"/>
<sequence>MDAVVRTFQPLRHTKENFHITNAGNNILLFAFELEVDAEKVLLREPWSYDRHLVIIQRFNGGRPLKEVEFKHYSFWVQIHDIPFKFMTLEIALEIGETVGSVMVPQDWSEMKRGTFMLIQVRIDVTRPLCHGRRVAFEDGLKGWIAFQYERLPNICFWCGMLSHDDKECELWLKSKGTLSMDHQQLGHWIRASPFSPDFEAIIEELDKDISERQPISNPVVAEIVREINGSNSKTDGNVVVSINMERSVGYSNALKSQDPKNHDFGEANPSFSVGWAKDKVGKKSTKLGKRKNLKGMAGEGKTVDGPSLIKELKRGMWTRLTNKPNMEVMSTNC</sequence>
<evidence type="ECO:0000313" key="4">
    <source>
        <dbReference type="Proteomes" id="UP000594261"/>
    </source>
</evidence>
<organism evidence="3 4">
    <name type="scientific">Quercus lobata</name>
    <name type="common">Valley oak</name>
    <dbReference type="NCBI Taxonomy" id="97700"/>
    <lineage>
        <taxon>Eukaryota</taxon>
        <taxon>Viridiplantae</taxon>
        <taxon>Streptophyta</taxon>
        <taxon>Embryophyta</taxon>
        <taxon>Tracheophyta</taxon>
        <taxon>Spermatophyta</taxon>
        <taxon>Magnoliopsida</taxon>
        <taxon>eudicotyledons</taxon>
        <taxon>Gunneridae</taxon>
        <taxon>Pentapetalae</taxon>
        <taxon>rosids</taxon>
        <taxon>fabids</taxon>
        <taxon>Fagales</taxon>
        <taxon>Fagaceae</taxon>
        <taxon>Quercus</taxon>
    </lineage>
</organism>
<protein>
    <recommendedName>
        <fullName evidence="5">DUF4283 domain-containing protein</fullName>
    </recommendedName>
</protein>
<reference evidence="3 4" key="1">
    <citation type="journal article" date="2016" name="G3 (Bethesda)">
        <title>First Draft Assembly and Annotation of the Genome of a California Endemic Oak Quercus lobata Nee (Fagaceae).</title>
        <authorList>
            <person name="Sork V.L."/>
            <person name="Fitz-Gibbon S.T."/>
            <person name="Puiu D."/>
            <person name="Crepeau M."/>
            <person name="Gugger P.F."/>
            <person name="Sherman R."/>
            <person name="Stevens K."/>
            <person name="Langley C.H."/>
            <person name="Pellegrini M."/>
            <person name="Salzberg S.L."/>
        </authorList>
    </citation>
    <scope>NUCLEOTIDE SEQUENCE [LARGE SCALE GENOMIC DNA]</scope>
    <source>
        <strain evidence="3 4">cv. SW786</strain>
    </source>
</reference>
<feature type="domain" description="Zinc knuckle CX2CX4HX4C" evidence="2">
    <location>
        <begin position="123"/>
        <end position="170"/>
    </location>
</feature>
<dbReference type="InterPro" id="IPR025558">
    <property type="entry name" value="DUF4283"/>
</dbReference>
<dbReference type="PANTHER" id="PTHR31286">
    <property type="entry name" value="GLYCINE-RICH CELL WALL STRUCTURAL PROTEIN 1.8-LIKE"/>
    <property type="match status" value="1"/>
</dbReference>
<name>A0A7N2M4I4_QUELO</name>
<reference evidence="3" key="2">
    <citation type="submission" date="2021-01" db="UniProtKB">
        <authorList>
            <consortium name="EnsemblPlants"/>
        </authorList>
    </citation>
    <scope>IDENTIFICATION</scope>
</reference>
<accession>A0A7N2M4I4</accession>
<dbReference type="InterPro" id="IPR025836">
    <property type="entry name" value="Zn_knuckle_CX2CX4HX4C"/>
</dbReference>
<dbReference type="EnsemblPlants" id="QL07p020169:mrna">
    <property type="protein sequence ID" value="QL07p020169:mrna"/>
    <property type="gene ID" value="QL07p020169"/>
</dbReference>
<dbReference type="PANTHER" id="PTHR31286:SF167">
    <property type="entry name" value="OS09G0268800 PROTEIN"/>
    <property type="match status" value="1"/>
</dbReference>
<feature type="domain" description="DUF4283" evidence="1">
    <location>
        <begin position="15"/>
        <end position="59"/>
    </location>
</feature>
<evidence type="ECO:0000259" key="1">
    <source>
        <dbReference type="Pfam" id="PF14111"/>
    </source>
</evidence>
<dbReference type="Proteomes" id="UP000594261">
    <property type="component" value="Chromosome 7"/>
</dbReference>
<dbReference type="OMA" id="MPITENE"/>
<evidence type="ECO:0008006" key="5">
    <source>
        <dbReference type="Google" id="ProtNLM"/>
    </source>
</evidence>
<proteinExistence type="predicted"/>
<dbReference type="EMBL" id="LRBV02000007">
    <property type="status" value="NOT_ANNOTATED_CDS"/>
    <property type="molecule type" value="Genomic_DNA"/>
</dbReference>
<keyword evidence="4" id="KW-1185">Reference proteome</keyword>
<evidence type="ECO:0000259" key="2">
    <source>
        <dbReference type="Pfam" id="PF14392"/>
    </source>
</evidence>
<dbReference type="Pfam" id="PF14392">
    <property type="entry name" value="zf-CCHC_4"/>
    <property type="match status" value="1"/>
</dbReference>
<dbReference type="Gramene" id="QL07p020169:mrna">
    <property type="protein sequence ID" value="QL07p020169:mrna"/>
    <property type="gene ID" value="QL07p020169"/>
</dbReference>
<evidence type="ECO:0000313" key="3">
    <source>
        <dbReference type="EnsemblPlants" id="QL07p020169:mrna"/>
    </source>
</evidence>
<dbReference type="InterPro" id="IPR040256">
    <property type="entry name" value="At4g02000-like"/>
</dbReference>